<proteinExistence type="predicted"/>
<feature type="region of interest" description="Disordered" evidence="1">
    <location>
        <begin position="55"/>
        <end position="121"/>
    </location>
</feature>
<sequence>MSGRLPPPIQTRHRNNDTQPTAQEPPQAPGGPVATPALAFDDELTSVVAQLSATKSSAAHREEMRQQQSAYPISAPRASLRSARDHALPIPRKFPKLPKDAHATSRVPHAATLPVSVPKGGDYVSPQEIAMQEELLRRNEAAVQPTVNRSKQLRTVNSSEHFQQEQRRWGGF</sequence>
<evidence type="ECO:0000313" key="3">
    <source>
        <dbReference type="Proteomes" id="UP001190700"/>
    </source>
</evidence>
<accession>A0AAE0BNR2</accession>
<evidence type="ECO:0000313" key="2">
    <source>
        <dbReference type="EMBL" id="KAK3239399.1"/>
    </source>
</evidence>
<evidence type="ECO:0000256" key="1">
    <source>
        <dbReference type="SAM" id="MobiDB-lite"/>
    </source>
</evidence>
<comment type="caution">
    <text evidence="2">The sequence shown here is derived from an EMBL/GenBank/DDBJ whole genome shotgun (WGS) entry which is preliminary data.</text>
</comment>
<protein>
    <submittedName>
        <fullName evidence="2">Uncharacterized protein</fullName>
    </submittedName>
</protein>
<organism evidence="2 3">
    <name type="scientific">Cymbomonas tetramitiformis</name>
    <dbReference type="NCBI Taxonomy" id="36881"/>
    <lineage>
        <taxon>Eukaryota</taxon>
        <taxon>Viridiplantae</taxon>
        <taxon>Chlorophyta</taxon>
        <taxon>Pyramimonadophyceae</taxon>
        <taxon>Pyramimonadales</taxon>
        <taxon>Pyramimonadaceae</taxon>
        <taxon>Cymbomonas</taxon>
    </lineage>
</organism>
<dbReference type="AlphaFoldDB" id="A0AAE0BNR2"/>
<keyword evidence="3" id="KW-1185">Reference proteome</keyword>
<feature type="region of interest" description="Disordered" evidence="1">
    <location>
        <begin position="1"/>
        <end position="36"/>
    </location>
</feature>
<gene>
    <name evidence="2" type="ORF">CYMTET_50676</name>
</gene>
<dbReference type="Proteomes" id="UP001190700">
    <property type="component" value="Unassembled WGS sequence"/>
</dbReference>
<name>A0AAE0BNR2_9CHLO</name>
<dbReference type="EMBL" id="LGRX02033929">
    <property type="protein sequence ID" value="KAK3239399.1"/>
    <property type="molecule type" value="Genomic_DNA"/>
</dbReference>
<reference evidence="2 3" key="1">
    <citation type="journal article" date="2015" name="Genome Biol. Evol.">
        <title>Comparative Genomics of a Bacterivorous Green Alga Reveals Evolutionary Causalities and Consequences of Phago-Mixotrophic Mode of Nutrition.</title>
        <authorList>
            <person name="Burns J.A."/>
            <person name="Paasch A."/>
            <person name="Narechania A."/>
            <person name="Kim E."/>
        </authorList>
    </citation>
    <scope>NUCLEOTIDE SEQUENCE [LARGE SCALE GENOMIC DNA]</scope>
    <source>
        <strain evidence="2 3">PLY_AMNH</strain>
    </source>
</reference>